<dbReference type="PANTHER" id="PTHR11022">
    <property type="entry name" value="PEPTIDOGLYCAN RECOGNITION PROTEIN"/>
    <property type="match status" value="1"/>
</dbReference>
<dbReference type="OrthoDB" id="514320at2"/>
<feature type="domain" description="Peptidoglycan recognition protein family" evidence="4">
    <location>
        <begin position="206"/>
        <end position="354"/>
    </location>
</feature>
<evidence type="ECO:0000259" key="3">
    <source>
        <dbReference type="SMART" id="SM00644"/>
    </source>
</evidence>
<evidence type="ECO:0000313" key="6">
    <source>
        <dbReference type="Proteomes" id="UP000294894"/>
    </source>
</evidence>
<proteinExistence type="inferred from homology"/>
<organism evidence="5 6">
    <name type="scientific">Nocardioides euryhalodurans</name>
    <dbReference type="NCBI Taxonomy" id="2518370"/>
    <lineage>
        <taxon>Bacteria</taxon>
        <taxon>Bacillati</taxon>
        <taxon>Actinomycetota</taxon>
        <taxon>Actinomycetes</taxon>
        <taxon>Propionibacteriales</taxon>
        <taxon>Nocardioidaceae</taxon>
        <taxon>Nocardioides</taxon>
    </lineage>
</organism>
<dbReference type="RefSeq" id="WP_135078789.1">
    <property type="nucleotide sequence ID" value="NZ_CP038267.1"/>
</dbReference>
<feature type="domain" description="N-acetylmuramoyl-L-alanine amidase" evidence="3">
    <location>
        <begin position="219"/>
        <end position="381"/>
    </location>
</feature>
<reference evidence="5 6" key="1">
    <citation type="submission" date="2019-03" db="EMBL/GenBank/DDBJ databases">
        <title>Three New Species of Nocardioides, Nocardioides euryhalodurans sp. nov., Nocardioides seonyuensis sp. nov. and Nocardioides eburneoflavus sp. nov., Iolated from Soil.</title>
        <authorList>
            <person name="Roh S.G."/>
            <person name="Lee C."/>
            <person name="Kim M.-K."/>
            <person name="Kim S.B."/>
        </authorList>
    </citation>
    <scope>NUCLEOTIDE SEQUENCE [LARGE SCALE GENOMIC DNA]</scope>
    <source>
        <strain evidence="5 6">MMS17-SY117</strain>
    </source>
</reference>
<keyword evidence="6" id="KW-1185">Reference proteome</keyword>
<feature type="region of interest" description="Disordered" evidence="2">
    <location>
        <begin position="38"/>
        <end position="57"/>
    </location>
</feature>
<dbReference type="CDD" id="cd06583">
    <property type="entry name" value="PGRP"/>
    <property type="match status" value="1"/>
</dbReference>
<dbReference type="Pfam" id="PF01510">
    <property type="entry name" value="Amidase_2"/>
    <property type="match status" value="1"/>
</dbReference>
<dbReference type="InterPro" id="IPR036505">
    <property type="entry name" value="Amidase/PGRP_sf"/>
</dbReference>
<dbReference type="PANTHER" id="PTHR11022:SF41">
    <property type="entry name" value="PEPTIDOGLYCAN-RECOGNITION PROTEIN LC-RELATED"/>
    <property type="match status" value="1"/>
</dbReference>
<dbReference type="InterPro" id="IPR002502">
    <property type="entry name" value="Amidase_domain"/>
</dbReference>
<dbReference type="InterPro" id="IPR015510">
    <property type="entry name" value="PGRP"/>
</dbReference>
<dbReference type="SMART" id="SM00701">
    <property type="entry name" value="PGRP"/>
    <property type="match status" value="1"/>
</dbReference>
<dbReference type="InterPro" id="IPR006619">
    <property type="entry name" value="PGRP_domain_met/bac"/>
</dbReference>
<comment type="similarity">
    <text evidence="1">Belongs to the N-acetylmuramoyl-L-alanine amidase 2 family.</text>
</comment>
<dbReference type="Gene3D" id="3.40.80.10">
    <property type="entry name" value="Peptidoglycan recognition protein-like"/>
    <property type="match status" value="1"/>
</dbReference>
<dbReference type="SMART" id="SM00644">
    <property type="entry name" value="Ami_2"/>
    <property type="match status" value="1"/>
</dbReference>
<dbReference type="GO" id="GO:0008745">
    <property type="term" value="F:N-acetylmuramoyl-L-alanine amidase activity"/>
    <property type="evidence" value="ECO:0007669"/>
    <property type="project" value="InterPro"/>
</dbReference>
<evidence type="ECO:0000256" key="1">
    <source>
        <dbReference type="ARBA" id="ARBA00007553"/>
    </source>
</evidence>
<dbReference type="AlphaFoldDB" id="A0A4P7GMM6"/>
<evidence type="ECO:0000313" key="5">
    <source>
        <dbReference type="EMBL" id="QBR93396.1"/>
    </source>
</evidence>
<gene>
    <name evidence="5" type="ORF">EXE57_14810</name>
</gene>
<dbReference type="KEGG" id="noy:EXE57_14810"/>
<evidence type="ECO:0008006" key="7">
    <source>
        <dbReference type="Google" id="ProtNLM"/>
    </source>
</evidence>
<dbReference type="GO" id="GO:0008270">
    <property type="term" value="F:zinc ion binding"/>
    <property type="evidence" value="ECO:0007669"/>
    <property type="project" value="InterPro"/>
</dbReference>
<dbReference type="GO" id="GO:0009253">
    <property type="term" value="P:peptidoglycan catabolic process"/>
    <property type="evidence" value="ECO:0007669"/>
    <property type="project" value="InterPro"/>
</dbReference>
<dbReference type="Gene3D" id="2.60.40.2700">
    <property type="match status" value="1"/>
</dbReference>
<feature type="region of interest" description="Disordered" evidence="2">
    <location>
        <begin position="345"/>
        <end position="373"/>
    </location>
</feature>
<name>A0A4P7GMM6_9ACTN</name>
<dbReference type="Proteomes" id="UP000294894">
    <property type="component" value="Chromosome"/>
</dbReference>
<accession>A0A4P7GMM6</accession>
<evidence type="ECO:0000259" key="4">
    <source>
        <dbReference type="SMART" id="SM00701"/>
    </source>
</evidence>
<evidence type="ECO:0000256" key="2">
    <source>
        <dbReference type="SAM" id="MobiDB-lite"/>
    </source>
</evidence>
<dbReference type="SUPFAM" id="SSF55846">
    <property type="entry name" value="N-acetylmuramoyl-L-alanine amidase-like"/>
    <property type="match status" value="1"/>
</dbReference>
<dbReference type="EMBL" id="CP038267">
    <property type="protein sequence ID" value="QBR93396.1"/>
    <property type="molecule type" value="Genomic_DNA"/>
</dbReference>
<protein>
    <recommendedName>
        <fullName evidence="7">N-acetylmuramoyl-L-alanine amidase</fullName>
    </recommendedName>
</protein>
<sequence length="592" mass="63300">MTKSSPVPDLSGRRPLLKAAAGGLVALGAVGVASRVALHPGDDPDPGADGPPLLLSAQGDSDVRALDLRLGDELLPRVGKGRWETRRLPTSTHSMVGFTWPEEAPAPTIRIRSRVAGAWQPWQPVPRLHDAPDPDSGEGNAVTGTDLVWIGASDGIQIQVEGSRPGGLTLVLLHPARRALDTQAAPLARGLAAAEAETAERRVPMPTMFSRADWGADERWRSGTPTINRTIKQVHVHHTVNANNYSRGDVAGLVRGMYRYHTQNLGWSDLGYNFLVDRFGRIWVGRAGGPQRPVRGAHTLGFNHESTGISVIGNFEVATPSSATLTAVAAIAAWKLHPYGRKPRGRISVRSEGSDRFPSGRTVSLPVIDGHRDTNETACPGRHLYAQLPAVRRRAARQIRRAGGSEPATITVTEPAAITGTALLGRVLRGDPGRFTPGDASVSWRWLRNGKPIPGAGAKVETYRARARDIGQRVSCRVTLAKDGLPTVTQTTSAVDVGARAQIVTDVTSRRGRVTVRVTVEGPDGVRRRPSGKVTVTLGRADRTLTLSRGAAATTIGRHRRVRAGTHTLTVTYAGGGGFEAPRVTRTITVPR</sequence>